<organism evidence="1">
    <name type="scientific">Virus NIOZ-UU157</name>
    <dbReference type="NCBI Taxonomy" id="2763269"/>
    <lineage>
        <taxon>Viruses</taxon>
    </lineage>
</organism>
<sequence>MSEFFRTQMGRKMVDKDIPKLVNVLERIAIQLEQKNKLDEKRFILEERIQKLTIKESNKNA</sequence>
<name>A0A7S9XG44_9VIRU</name>
<protein>
    <submittedName>
        <fullName evidence="1">Uncharacterized protein</fullName>
    </submittedName>
</protein>
<accession>A0A7S9XG44</accession>
<proteinExistence type="predicted"/>
<reference evidence="1" key="1">
    <citation type="submission" date="2020-08" db="EMBL/GenBank/DDBJ databases">
        <title>Bridging the membrane lipid divide: bacteria of the FCB group superphylum have the potential to synthesize archaeal ether lipids.</title>
        <authorList>
            <person name="Villanueva L."/>
            <person name="von Meijenfeldt F.A.B."/>
            <person name="Westbye A.B."/>
            <person name="Yadav S."/>
            <person name="Hopmans E.C."/>
            <person name="Dutilh B.E."/>
            <person name="Sinninghe Damste J.S."/>
        </authorList>
    </citation>
    <scope>NUCLEOTIDE SEQUENCE</scope>
    <source>
        <strain evidence="1">NIOZ-UU157</strain>
    </source>
</reference>
<gene>
    <name evidence="1" type="ORF">NIOZUU157_00141</name>
</gene>
<dbReference type="EMBL" id="MW030547">
    <property type="protein sequence ID" value="QPI16258.1"/>
    <property type="molecule type" value="Genomic_DNA"/>
</dbReference>
<evidence type="ECO:0000313" key="1">
    <source>
        <dbReference type="EMBL" id="QPI16258.1"/>
    </source>
</evidence>